<accession>A0ABU4HMV9</accession>
<dbReference type="PANTHER" id="PTHR30151">
    <property type="entry name" value="ALKANE SULFONATE ABC TRANSPORTER-RELATED, MEMBRANE SUBUNIT"/>
    <property type="match status" value="1"/>
</dbReference>
<reference evidence="10" key="1">
    <citation type="submission" date="2023-07" db="EMBL/GenBank/DDBJ databases">
        <title>Conexibacter stalactiti sp. nov., isolated from stalactites in a lava cave and emended description of the genus Conexibacter.</title>
        <authorList>
            <person name="Lee S.D."/>
        </authorList>
    </citation>
    <scope>NUCLEOTIDE SEQUENCE [LARGE SCALE GENOMIC DNA]</scope>
    <source>
        <strain evidence="10">KCTC 39840</strain>
    </source>
</reference>
<dbReference type="Pfam" id="PF00528">
    <property type="entry name" value="BPD_transp_1"/>
    <property type="match status" value="1"/>
</dbReference>
<evidence type="ECO:0000256" key="1">
    <source>
        <dbReference type="ARBA" id="ARBA00004651"/>
    </source>
</evidence>
<name>A0ABU4HMV9_9ACTN</name>
<dbReference type="PROSITE" id="PS50928">
    <property type="entry name" value="ABC_TM1"/>
    <property type="match status" value="1"/>
</dbReference>
<evidence type="ECO:0000256" key="4">
    <source>
        <dbReference type="ARBA" id="ARBA00022692"/>
    </source>
</evidence>
<feature type="transmembrane region" description="Helical" evidence="7">
    <location>
        <begin position="222"/>
        <end position="244"/>
    </location>
</feature>
<comment type="subcellular location">
    <subcellularLocation>
        <location evidence="1 7">Cell membrane</location>
        <topology evidence="1 7">Multi-pass membrane protein</topology>
    </subcellularLocation>
</comment>
<dbReference type="InterPro" id="IPR000515">
    <property type="entry name" value="MetI-like"/>
</dbReference>
<feature type="transmembrane region" description="Helical" evidence="7">
    <location>
        <begin position="99"/>
        <end position="121"/>
    </location>
</feature>
<dbReference type="Proteomes" id="UP001284601">
    <property type="component" value="Unassembled WGS sequence"/>
</dbReference>
<evidence type="ECO:0000256" key="7">
    <source>
        <dbReference type="RuleBase" id="RU363032"/>
    </source>
</evidence>
<evidence type="ECO:0000256" key="2">
    <source>
        <dbReference type="ARBA" id="ARBA00022448"/>
    </source>
</evidence>
<dbReference type="InterPro" id="IPR035906">
    <property type="entry name" value="MetI-like_sf"/>
</dbReference>
<feature type="transmembrane region" description="Helical" evidence="7">
    <location>
        <begin position="168"/>
        <end position="197"/>
    </location>
</feature>
<comment type="caution">
    <text evidence="9">The sequence shown here is derived from an EMBL/GenBank/DDBJ whole genome shotgun (WGS) entry which is preliminary data.</text>
</comment>
<proteinExistence type="inferred from homology"/>
<sequence length="262" mass="28183">MIARALRSRLGLILEVTVPLAIVAAWWIASAGSTSFFFPPLSEILDSFRETWLFSHVASDVVPSMLRLAAGFAIAIAIAVPLGVLLSQSKLLWRAAEPIVEFLRALPGPALIPLGIVLIGIGSGMKIALIAFGCLFPILLTTMDGVASIDPVLRDTVRVLRLSRRDRIMRVIVPAALPQIFAGLRTSLALGLIMVVISEMVASENGVGYFVLSAQRSFDLPAMWAGTLMIGLLGYALSGLLTLVERRLLRWHRASKASALSS</sequence>
<feature type="transmembrane region" description="Helical" evidence="7">
    <location>
        <begin position="12"/>
        <end position="29"/>
    </location>
</feature>
<dbReference type="EMBL" id="JAWSTH010000011">
    <property type="protein sequence ID" value="MDW5594044.1"/>
    <property type="molecule type" value="Genomic_DNA"/>
</dbReference>
<keyword evidence="3" id="KW-1003">Cell membrane</keyword>
<evidence type="ECO:0000259" key="8">
    <source>
        <dbReference type="PROSITE" id="PS50928"/>
    </source>
</evidence>
<comment type="similarity">
    <text evidence="7">Belongs to the binding-protein-dependent transport system permease family.</text>
</comment>
<keyword evidence="4 7" id="KW-0812">Transmembrane</keyword>
<evidence type="ECO:0000313" key="9">
    <source>
        <dbReference type="EMBL" id="MDW5594044.1"/>
    </source>
</evidence>
<evidence type="ECO:0000256" key="6">
    <source>
        <dbReference type="ARBA" id="ARBA00023136"/>
    </source>
</evidence>
<evidence type="ECO:0000256" key="3">
    <source>
        <dbReference type="ARBA" id="ARBA00022475"/>
    </source>
</evidence>
<dbReference type="CDD" id="cd06261">
    <property type="entry name" value="TM_PBP2"/>
    <property type="match status" value="1"/>
</dbReference>
<protein>
    <submittedName>
        <fullName evidence="9">ABC transporter permease</fullName>
    </submittedName>
</protein>
<evidence type="ECO:0000313" key="10">
    <source>
        <dbReference type="Proteomes" id="UP001284601"/>
    </source>
</evidence>
<keyword evidence="2 7" id="KW-0813">Transport</keyword>
<dbReference type="Gene3D" id="1.10.3720.10">
    <property type="entry name" value="MetI-like"/>
    <property type="match status" value="1"/>
</dbReference>
<dbReference type="RefSeq" id="WP_318596302.1">
    <property type="nucleotide sequence ID" value="NZ_JAWSTH010000011.1"/>
</dbReference>
<feature type="transmembrane region" description="Helical" evidence="7">
    <location>
        <begin position="127"/>
        <end position="147"/>
    </location>
</feature>
<dbReference type="PANTHER" id="PTHR30151:SF0">
    <property type="entry name" value="ABC TRANSPORTER PERMEASE PROTEIN MJ0413-RELATED"/>
    <property type="match status" value="1"/>
</dbReference>
<gene>
    <name evidence="9" type="ORF">R7226_06845</name>
</gene>
<keyword evidence="10" id="KW-1185">Reference proteome</keyword>
<keyword evidence="6 7" id="KW-0472">Membrane</keyword>
<feature type="transmembrane region" description="Helical" evidence="7">
    <location>
        <begin position="65"/>
        <end position="87"/>
    </location>
</feature>
<feature type="domain" description="ABC transmembrane type-1" evidence="8">
    <location>
        <begin position="61"/>
        <end position="241"/>
    </location>
</feature>
<dbReference type="SUPFAM" id="SSF161098">
    <property type="entry name" value="MetI-like"/>
    <property type="match status" value="1"/>
</dbReference>
<organism evidence="9 10">
    <name type="scientific">Conexibacter stalactiti</name>
    <dbReference type="NCBI Taxonomy" id="1940611"/>
    <lineage>
        <taxon>Bacteria</taxon>
        <taxon>Bacillati</taxon>
        <taxon>Actinomycetota</taxon>
        <taxon>Thermoleophilia</taxon>
        <taxon>Solirubrobacterales</taxon>
        <taxon>Conexibacteraceae</taxon>
        <taxon>Conexibacter</taxon>
    </lineage>
</organism>
<evidence type="ECO:0000256" key="5">
    <source>
        <dbReference type="ARBA" id="ARBA00022989"/>
    </source>
</evidence>
<keyword evidence="5 7" id="KW-1133">Transmembrane helix</keyword>